<gene>
    <name evidence="1" type="ORF">MRB53_015072</name>
</gene>
<proteinExistence type="predicted"/>
<dbReference type="Proteomes" id="UP001234297">
    <property type="component" value="Chromosome 4"/>
</dbReference>
<organism evidence="1 2">
    <name type="scientific">Persea americana</name>
    <name type="common">Avocado</name>
    <dbReference type="NCBI Taxonomy" id="3435"/>
    <lineage>
        <taxon>Eukaryota</taxon>
        <taxon>Viridiplantae</taxon>
        <taxon>Streptophyta</taxon>
        <taxon>Embryophyta</taxon>
        <taxon>Tracheophyta</taxon>
        <taxon>Spermatophyta</taxon>
        <taxon>Magnoliopsida</taxon>
        <taxon>Magnoliidae</taxon>
        <taxon>Laurales</taxon>
        <taxon>Lauraceae</taxon>
        <taxon>Persea</taxon>
    </lineage>
</organism>
<sequence length="361" mass="40547">MTIWLLRYSIFLLILAICNGGSSDLNSRYIDGGASSSYLTVEASDQRNGSASSTSASLLSRSRHEIWKKDELNEILSFARRRENVEWLKSLRRKIHENPELAYEEIKTSRLIREELDRMGVDYRFPMAETGLRAWIGTGDPPFVAIRADMDALPIQEAVEWEHKSKVPGKMHACGHDAHVAMLIGAAKILKSREHLLKVVSVASFNGGDNLDLIPKSVVLGGTFRAFSNASFYQVRQRIEEVIVEQASVYRCTATVDFFENEHRFYPPTVNDERMLEHVQKVATELVGPENFRVVPPMMGAEDFSFYSEVVPAAFFYIGVRNETLGSIHTGHSPYFMIDEDVLPTGAAVHAAIAERYLNSG</sequence>
<comment type="caution">
    <text evidence="1">The sequence shown here is derived from an EMBL/GenBank/DDBJ whole genome shotgun (WGS) entry which is preliminary data.</text>
</comment>
<evidence type="ECO:0000313" key="1">
    <source>
        <dbReference type="EMBL" id="KAJ8618886.1"/>
    </source>
</evidence>
<protein>
    <submittedName>
        <fullName evidence="1">Uncharacterized protein</fullName>
    </submittedName>
</protein>
<reference evidence="1 2" key="1">
    <citation type="journal article" date="2022" name="Hortic Res">
        <title>A haplotype resolved chromosomal level avocado genome allows analysis of novel avocado genes.</title>
        <authorList>
            <person name="Nath O."/>
            <person name="Fletcher S.J."/>
            <person name="Hayward A."/>
            <person name="Shaw L.M."/>
            <person name="Masouleh A.K."/>
            <person name="Furtado A."/>
            <person name="Henry R.J."/>
            <person name="Mitter N."/>
        </authorList>
    </citation>
    <scope>NUCLEOTIDE SEQUENCE [LARGE SCALE GENOMIC DNA]</scope>
    <source>
        <strain evidence="2">cv. Hass</strain>
    </source>
</reference>
<name>A0ACC2KCS1_PERAE</name>
<keyword evidence="2" id="KW-1185">Reference proteome</keyword>
<accession>A0ACC2KCS1</accession>
<evidence type="ECO:0000313" key="2">
    <source>
        <dbReference type="Proteomes" id="UP001234297"/>
    </source>
</evidence>
<dbReference type="EMBL" id="CM056812">
    <property type="protein sequence ID" value="KAJ8618886.1"/>
    <property type="molecule type" value="Genomic_DNA"/>
</dbReference>